<reference evidence="1" key="1">
    <citation type="submission" date="2020-06" db="EMBL/GenBank/DDBJ databases">
        <title>Draft genome of Bugula neritina, a colonial animal packing powerful symbionts and potential medicines.</title>
        <authorList>
            <person name="Rayko M."/>
        </authorList>
    </citation>
    <scope>NUCLEOTIDE SEQUENCE [LARGE SCALE GENOMIC DNA]</scope>
    <source>
        <strain evidence="1">Kwan_BN1</strain>
    </source>
</reference>
<organism evidence="1 2">
    <name type="scientific">Bugula neritina</name>
    <name type="common">Brown bryozoan</name>
    <name type="synonym">Sertularia neritina</name>
    <dbReference type="NCBI Taxonomy" id="10212"/>
    <lineage>
        <taxon>Eukaryota</taxon>
        <taxon>Metazoa</taxon>
        <taxon>Spiralia</taxon>
        <taxon>Lophotrochozoa</taxon>
        <taxon>Bryozoa</taxon>
        <taxon>Gymnolaemata</taxon>
        <taxon>Cheilostomatida</taxon>
        <taxon>Flustrina</taxon>
        <taxon>Buguloidea</taxon>
        <taxon>Bugulidae</taxon>
        <taxon>Bugula</taxon>
    </lineage>
</organism>
<evidence type="ECO:0000313" key="1">
    <source>
        <dbReference type="EMBL" id="KAF6030236.1"/>
    </source>
</evidence>
<dbReference type="Proteomes" id="UP000593567">
    <property type="component" value="Unassembled WGS sequence"/>
</dbReference>
<gene>
    <name evidence="1" type="ORF">EB796_011456</name>
</gene>
<comment type="caution">
    <text evidence="1">The sequence shown here is derived from an EMBL/GenBank/DDBJ whole genome shotgun (WGS) entry which is preliminary data.</text>
</comment>
<dbReference type="EMBL" id="VXIV02001732">
    <property type="protein sequence ID" value="KAF6030236.1"/>
    <property type="molecule type" value="Genomic_DNA"/>
</dbReference>
<proteinExistence type="predicted"/>
<name>A0A7J7JY15_BUGNE</name>
<keyword evidence="2" id="KW-1185">Reference proteome</keyword>
<accession>A0A7J7JY15</accession>
<dbReference type="AlphaFoldDB" id="A0A7J7JY15"/>
<evidence type="ECO:0000313" key="2">
    <source>
        <dbReference type="Proteomes" id="UP000593567"/>
    </source>
</evidence>
<sequence>MRSSQQTSPTKVPDVGTWTLFVTSMKSVPQPAIYQHIGKDSFIQVSPFTLEEAKLLLKYTRLDDDSLEKLVDKLGGMALALRIFLKSFESEQADEGEDFINLYLENIESQAKSLIEEGGVGEIEAREQSALVAIKIAIDRLVKDLPYPEESMQLLKVLSFFSERDLPRELIVSCAETVSTTDRLALEVTRLVSNRLCERGICVMRTEKKSRLLSLHKLVKQSLKLFCKKEEEPDLLKKALIGFTRVLPKDGRRHQDRFLKFYSDHGRTLNTAIAHGFSRTPFVQLLHCDLLVGVAYCLSSQKSGVTKSKGLLKDSRDKYCQLVMGGGYSYDRLLKEQSNVDVSQRHKEVACILYETGIQHSLLQDEEYRDFIDKLPQYHQLTEKDLNNMLNVCEYKDLVNGHLTRKKLELFEEKGRERGTSTVLEIDTLVHVFISEILITIYRTWSKLHSKFSDASQEVNECIQHSEAALEVSRKLYEETGVYLLAGLITDRERLAMEIDRETSSEKLRSIKDQLDELSNVGDDEGKRYAYEAGLMRSDLKGDDYHRMVCAEWKINCYGKLYQLESANQEQHYASGQQLLTQVEELAKKQVFSESALCYCYRYYAKFLSDCGKSGEAVKYILKAMQQLGLSLKNGSGKSHPELENHKFERLYRSLDKYYCYYKYAQSDLPGYTRLLSKASELYHYLESLVTQCKEIDSEFPLLHLLESLQGDSQHD</sequence>
<protein>
    <submittedName>
        <fullName evidence="1">Uncharacterized protein</fullName>
    </submittedName>
</protein>